<dbReference type="Pfam" id="PF23569">
    <property type="entry name" value="NBD_SMAX1"/>
    <property type="match status" value="1"/>
</dbReference>
<dbReference type="SUPFAM" id="SSF81923">
    <property type="entry name" value="Double Clp-N motif"/>
    <property type="match status" value="1"/>
</dbReference>
<dbReference type="Gene3D" id="3.40.50.300">
    <property type="entry name" value="P-loop containing nucleotide triphosphate hydrolases"/>
    <property type="match status" value="1"/>
</dbReference>
<gene>
    <name evidence="8" type="primary">TorSMXL4</name>
    <name evidence="8" type="ORF">TorRG33x02_245200</name>
</gene>
<evidence type="ECO:0000256" key="4">
    <source>
        <dbReference type="ARBA" id="ARBA00023163"/>
    </source>
</evidence>
<accession>A0A2P5DQ69</accession>
<dbReference type="InParanoid" id="A0A2P5DQ69"/>
<dbReference type="STRING" id="63057.A0A2P5DQ69"/>
<evidence type="ECO:0000256" key="1">
    <source>
        <dbReference type="ARBA" id="ARBA00008675"/>
    </source>
</evidence>
<dbReference type="AlphaFoldDB" id="A0A2P5DQ69"/>
<evidence type="ECO:0000256" key="6">
    <source>
        <dbReference type="SAM" id="MobiDB-lite"/>
    </source>
</evidence>
<evidence type="ECO:0000256" key="3">
    <source>
        <dbReference type="ARBA" id="ARBA00023015"/>
    </source>
</evidence>
<feature type="domain" description="Clp R" evidence="7">
    <location>
        <begin position="8"/>
        <end position="185"/>
    </location>
</feature>
<dbReference type="Gene3D" id="1.10.1780.10">
    <property type="entry name" value="Clp, N-terminal domain"/>
    <property type="match status" value="1"/>
</dbReference>
<comment type="similarity">
    <text evidence="1">Belongs to the ClpA/ClpB family.</text>
</comment>
<evidence type="ECO:0000313" key="8">
    <source>
        <dbReference type="EMBL" id="PON75426.1"/>
    </source>
</evidence>
<keyword evidence="4" id="KW-0804">Transcription</keyword>
<organism evidence="8 9">
    <name type="scientific">Trema orientale</name>
    <name type="common">Charcoal tree</name>
    <name type="synonym">Celtis orientalis</name>
    <dbReference type="NCBI Taxonomy" id="63057"/>
    <lineage>
        <taxon>Eukaryota</taxon>
        <taxon>Viridiplantae</taxon>
        <taxon>Streptophyta</taxon>
        <taxon>Embryophyta</taxon>
        <taxon>Tracheophyta</taxon>
        <taxon>Spermatophyta</taxon>
        <taxon>Magnoliopsida</taxon>
        <taxon>eudicotyledons</taxon>
        <taxon>Gunneridae</taxon>
        <taxon>Pentapetalae</taxon>
        <taxon>rosids</taxon>
        <taxon>fabids</taxon>
        <taxon>Rosales</taxon>
        <taxon>Cannabaceae</taxon>
        <taxon>Trema</taxon>
    </lineage>
</organism>
<evidence type="ECO:0000259" key="7">
    <source>
        <dbReference type="PROSITE" id="PS51903"/>
    </source>
</evidence>
<dbReference type="EMBL" id="JXTC01000256">
    <property type="protein sequence ID" value="PON75426.1"/>
    <property type="molecule type" value="Genomic_DNA"/>
</dbReference>
<evidence type="ECO:0000256" key="5">
    <source>
        <dbReference type="PROSITE-ProRule" id="PRU01251"/>
    </source>
</evidence>
<keyword evidence="2 5" id="KW-0677">Repeat</keyword>
<dbReference type="PANTHER" id="PTHR43572">
    <property type="entry name" value="CHAPERONE PROTEIN CLPD, CHLOROPLASTIC"/>
    <property type="match status" value="1"/>
</dbReference>
<sequence length="1068" mass="118862">MRSGVCALQQTLTAEAASVLKHSLGLAKRRGHAQVTPLHVAATLLTSRASLLRRACLKSHHQNNNHNHNQNIIHQPLQCRALELCFNVALNRLPTTGGPLLHSHHQPSLSNALIAALKRAQAHQRRGSIEQQQHHQQAQPLLTIKVELEQLIISILDDPSVSRVMREAGFSSTAVKNNLEEDSSSVSSINNSVFLSPSSSSNFVLPNFWHTHFLSYSSEQNPLLFSPPKGEEDRNFTKFKDDIMVVFDVLLRKKKRNTVIVGDSVSVTEGLVGELMGRFDRGEVPEELRRTHFVKFQFSPISVKFMKREDVERNLLELKRKVECLVSGGEGVIVYPGDLKWTIVDRDDHDHQRVLSDGPELVSSCYSPADHLVSEISRLIVSRPKMWIMATASYQTYMKCQMREAPLDVQWALQAVSVPSGGLGLSLHAATASSVHDSRIMFSQSPETKPLLGSKDEILQDHKLTYCSECASHCDKEAQLLKSGHQKLPAWMQPQCGTQPRHKEELVELRRKWSRLCQSLHQGKHSQSHFSSTMQTNNTIILTGNKSTTYNSCSYSSSYPWWPAQNTIFQDSNSISFADPASKPASHGSGLAPGQFGRQQSCTIEFRFGGEESRKLQQQHDQEVEPSLDSLRSSQDKEVKITLALGNSVFSDSGKWEDRKIGRRGSSRRAEMCRVLKENVPWQSETIPSIVEAMIVSESAKRETCWLLIPGNDTIGKRRLARAVAESVLGSSDLLLQLSTNTNNRRNRNAASPESDQLVLAKALKTHKKLVVLVEDIDSADTQLMKFLADGFETGNFGESDLGQAIFVLTKGDIAIHENGMKIKDSVIHLTFSVSETTTTTGTSFEALKFSRKRKATEWELPNKEFAKNPRMDEKKKELSRQSSFNTLDLNVKADEDDDDDDDDDDDGSEDKPGELSPISSDLTRETSTTELRNPVGFAESIENLFIFNRSPARDREMTELFESKMEESFGEICEKQKSAISFSVGEGVLEKVCIGSGCFSNSLFEKWVKDVFQTALKTVRFSGKEGGVVGGGGGVVRLCLGGKEEGILEDGFMGSCLPNKIQVSYKD</sequence>
<keyword evidence="3" id="KW-0805">Transcription regulation</keyword>
<reference evidence="9" key="1">
    <citation type="submission" date="2016-06" db="EMBL/GenBank/DDBJ databases">
        <title>Parallel loss of symbiosis genes in relatives of nitrogen-fixing non-legume Parasponia.</title>
        <authorList>
            <person name="Van Velzen R."/>
            <person name="Holmer R."/>
            <person name="Bu F."/>
            <person name="Rutten L."/>
            <person name="Van Zeijl A."/>
            <person name="Liu W."/>
            <person name="Santuari L."/>
            <person name="Cao Q."/>
            <person name="Sharma T."/>
            <person name="Shen D."/>
            <person name="Roswanjaya Y."/>
            <person name="Wardhani T."/>
            <person name="Kalhor M.S."/>
            <person name="Jansen J."/>
            <person name="Van den Hoogen J."/>
            <person name="Gungor B."/>
            <person name="Hartog M."/>
            <person name="Hontelez J."/>
            <person name="Verver J."/>
            <person name="Yang W.-C."/>
            <person name="Schijlen E."/>
            <person name="Repin R."/>
            <person name="Schilthuizen M."/>
            <person name="Schranz E."/>
            <person name="Heidstra R."/>
            <person name="Miyata K."/>
            <person name="Fedorova E."/>
            <person name="Kohlen W."/>
            <person name="Bisseling T."/>
            <person name="Smit S."/>
            <person name="Geurts R."/>
        </authorList>
    </citation>
    <scope>NUCLEOTIDE SEQUENCE [LARGE SCALE GENOMIC DNA]</scope>
    <source>
        <strain evidence="9">cv. RG33-2</strain>
    </source>
</reference>
<comment type="caution">
    <text evidence="8">The sequence shown here is derived from an EMBL/GenBank/DDBJ whole genome shotgun (WGS) entry which is preliminary data.</text>
</comment>
<dbReference type="InterPro" id="IPR058680">
    <property type="entry name" value="NBD_SMAX1-like"/>
</dbReference>
<dbReference type="FunFam" id="1.10.1780.10:FF:000005">
    <property type="entry name" value="protein SUPPRESSOR OF MAX2 1"/>
    <property type="match status" value="1"/>
</dbReference>
<proteinExistence type="inferred from homology"/>
<dbReference type="OrthoDB" id="1872342at2759"/>
<feature type="compositionally biased region" description="Polar residues" evidence="6">
    <location>
        <begin position="918"/>
        <end position="930"/>
    </location>
</feature>
<dbReference type="PROSITE" id="PS51903">
    <property type="entry name" value="CLP_R"/>
    <property type="match status" value="1"/>
</dbReference>
<dbReference type="PANTHER" id="PTHR43572:SF3">
    <property type="entry name" value="PROTEIN SMAX1-LIKE 5"/>
    <property type="match status" value="1"/>
</dbReference>
<dbReference type="InterPro" id="IPR027417">
    <property type="entry name" value="P-loop_NTPase"/>
</dbReference>
<name>A0A2P5DQ69_TREOI</name>
<feature type="region of interest" description="Disordered" evidence="6">
    <location>
        <begin position="887"/>
        <end position="930"/>
    </location>
</feature>
<dbReference type="InterPro" id="IPR004176">
    <property type="entry name" value="Clp_R_N"/>
</dbReference>
<feature type="compositionally biased region" description="Acidic residues" evidence="6">
    <location>
        <begin position="895"/>
        <end position="909"/>
    </location>
</feature>
<dbReference type="Proteomes" id="UP000237000">
    <property type="component" value="Unassembled WGS sequence"/>
</dbReference>
<dbReference type="InterPro" id="IPR051650">
    <property type="entry name" value="SL_signaling_regulator"/>
</dbReference>
<evidence type="ECO:0000313" key="9">
    <source>
        <dbReference type="Proteomes" id="UP000237000"/>
    </source>
</evidence>
<keyword evidence="9" id="KW-1185">Reference proteome</keyword>
<dbReference type="InterPro" id="IPR036628">
    <property type="entry name" value="Clp_N_dom_sf"/>
</dbReference>
<evidence type="ECO:0000256" key="2">
    <source>
        <dbReference type="ARBA" id="ARBA00022737"/>
    </source>
</evidence>
<protein>
    <submittedName>
        <fullName evidence="8">Butenolide signaling repressing protein-like</fullName>
    </submittedName>
</protein>
<dbReference type="FunCoup" id="A0A2P5DQ69">
    <property type="interactions" value="434"/>
</dbReference>